<dbReference type="PROSITE" id="PS00080">
    <property type="entry name" value="MULTICOPPER_OXIDASE2"/>
    <property type="match status" value="1"/>
</dbReference>
<dbReference type="CDD" id="cd13854">
    <property type="entry name" value="CuRO_1_MaLCC_like"/>
    <property type="match status" value="1"/>
</dbReference>
<proteinExistence type="inferred from homology"/>
<reference evidence="10" key="2">
    <citation type="submission" date="2023-05" db="EMBL/GenBank/DDBJ databases">
        <authorList>
            <consortium name="Lawrence Berkeley National Laboratory"/>
            <person name="Steindorff A."/>
            <person name="Hensen N."/>
            <person name="Bonometti L."/>
            <person name="Westerberg I."/>
            <person name="Brannstrom I.O."/>
            <person name="Guillou S."/>
            <person name="Cros-Aarteil S."/>
            <person name="Calhoun S."/>
            <person name="Haridas S."/>
            <person name="Kuo A."/>
            <person name="Mondo S."/>
            <person name="Pangilinan J."/>
            <person name="Riley R."/>
            <person name="Labutti K."/>
            <person name="Andreopoulos B."/>
            <person name="Lipzen A."/>
            <person name="Chen C."/>
            <person name="Yanf M."/>
            <person name="Daum C."/>
            <person name="Ng V."/>
            <person name="Clum A."/>
            <person name="Ohm R."/>
            <person name="Martin F."/>
            <person name="Silar P."/>
            <person name="Natvig D."/>
            <person name="Lalanne C."/>
            <person name="Gautier V."/>
            <person name="Ament-Velasquez S.L."/>
            <person name="Kruys A."/>
            <person name="Hutchinson M.I."/>
            <person name="Powell A.J."/>
            <person name="Barry K."/>
            <person name="Miller A.N."/>
            <person name="Grigoriev I.V."/>
            <person name="Debuchy R."/>
            <person name="Gladieux P."/>
            <person name="Thoren M.H."/>
            <person name="Johannesson H."/>
        </authorList>
    </citation>
    <scope>NUCLEOTIDE SEQUENCE</scope>
    <source>
        <strain evidence="10">CBS 990.96</strain>
    </source>
</reference>
<keyword evidence="2" id="KW-0479">Metal-binding</keyword>
<dbReference type="InterPro" id="IPR045087">
    <property type="entry name" value="Cu-oxidase_fam"/>
</dbReference>
<evidence type="ECO:0000256" key="1">
    <source>
        <dbReference type="ARBA" id="ARBA00010609"/>
    </source>
</evidence>
<feature type="domain" description="Plastocyanin-like" evidence="7">
    <location>
        <begin position="240"/>
        <end position="420"/>
    </location>
</feature>
<feature type="domain" description="Plastocyanin-like" evidence="9">
    <location>
        <begin position="115"/>
        <end position="230"/>
    </location>
</feature>
<evidence type="ECO:0000256" key="5">
    <source>
        <dbReference type="SAM" id="MobiDB-lite"/>
    </source>
</evidence>
<evidence type="ECO:0000256" key="3">
    <source>
        <dbReference type="ARBA" id="ARBA00023002"/>
    </source>
</evidence>
<gene>
    <name evidence="10" type="ORF">QBC38DRAFT_536257</name>
</gene>
<name>A0AAN7H556_9PEZI</name>
<evidence type="ECO:0000259" key="9">
    <source>
        <dbReference type="Pfam" id="PF07732"/>
    </source>
</evidence>
<evidence type="ECO:0000259" key="7">
    <source>
        <dbReference type="Pfam" id="PF00394"/>
    </source>
</evidence>
<keyword evidence="4" id="KW-0186">Copper</keyword>
<feature type="region of interest" description="Disordered" evidence="5">
    <location>
        <begin position="32"/>
        <end position="53"/>
    </location>
</feature>
<keyword evidence="3" id="KW-0560">Oxidoreductase</keyword>
<dbReference type="InterPro" id="IPR033138">
    <property type="entry name" value="Cu_oxidase_CS"/>
</dbReference>
<dbReference type="FunFam" id="2.60.40.420:FF:000021">
    <property type="entry name" value="Extracellular dihydrogeodin oxidase/laccase"/>
    <property type="match status" value="1"/>
</dbReference>
<dbReference type="Pfam" id="PF00394">
    <property type="entry name" value="Cu-oxidase"/>
    <property type="match status" value="1"/>
</dbReference>
<evidence type="ECO:0000259" key="8">
    <source>
        <dbReference type="Pfam" id="PF07731"/>
    </source>
</evidence>
<dbReference type="Pfam" id="PF07732">
    <property type="entry name" value="Cu-oxidase_3"/>
    <property type="match status" value="1"/>
</dbReference>
<dbReference type="EMBL" id="MU865327">
    <property type="protein sequence ID" value="KAK4227794.1"/>
    <property type="molecule type" value="Genomic_DNA"/>
</dbReference>
<evidence type="ECO:0000256" key="6">
    <source>
        <dbReference type="SAM" id="SignalP"/>
    </source>
</evidence>
<evidence type="ECO:0000256" key="4">
    <source>
        <dbReference type="ARBA" id="ARBA00023008"/>
    </source>
</evidence>
<dbReference type="InterPro" id="IPR011706">
    <property type="entry name" value="Cu-oxidase_C"/>
</dbReference>
<dbReference type="Gene3D" id="2.60.40.420">
    <property type="entry name" value="Cupredoxins - blue copper proteins"/>
    <property type="match status" value="3"/>
</dbReference>
<dbReference type="Proteomes" id="UP001301958">
    <property type="component" value="Unassembled WGS sequence"/>
</dbReference>
<keyword evidence="11" id="KW-1185">Reference proteome</keyword>
<comment type="similarity">
    <text evidence="1">Belongs to the multicopper oxidase family.</text>
</comment>
<dbReference type="AlphaFoldDB" id="A0AAN7H556"/>
<dbReference type="InterPro" id="IPR001117">
    <property type="entry name" value="Cu-oxidase_2nd"/>
</dbReference>
<dbReference type="PANTHER" id="PTHR11709:SF71">
    <property type="entry name" value="OXIDOREDUCTASE TPCJ"/>
    <property type="match status" value="1"/>
</dbReference>
<dbReference type="SUPFAM" id="SSF49503">
    <property type="entry name" value="Cupredoxins"/>
    <property type="match status" value="3"/>
</dbReference>
<dbReference type="Pfam" id="PF07731">
    <property type="entry name" value="Cu-oxidase_2"/>
    <property type="match status" value="1"/>
</dbReference>
<dbReference type="PROSITE" id="PS00079">
    <property type="entry name" value="MULTICOPPER_OXIDASE1"/>
    <property type="match status" value="1"/>
</dbReference>
<dbReference type="InterPro" id="IPR002355">
    <property type="entry name" value="Cu_oxidase_Cu_BS"/>
</dbReference>
<reference evidence="10" key="1">
    <citation type="journal article" date="2023" name="Mol. Phylogenet. Evol.">
        <title>Genome-scale phylogeny and comparative genomics of the fungal order Sordariales.</title>
        <authorList>
            <person name="Hensen N."/>
            <person name="Bonometti L."/>
            <person name="Westerberg I."/>
            <person name="Brannstrom I.O."/>
            <person name="Guillou S."/>
            <person name="Cros-Aarteil S."/>
            <person name="Calhoun S."/>
            <person name="Haridas S."/>
            <person name="Kuo A."/>
            <person name="Mondo S."/>
            <person name="Pangilinan J."/>
            <person name="Riley R."/>
            <person name="LaButti K."/>
            <person name="Andreopoulos B."/>
            <person name="Lipzen A."/>
            <person name="Chen C."/>
            <person name="Yan M."/>
            <person name="Daum C."/>
            <person name="Ng V."/>
            <person name="Clum A."/>
            <person name="Steindorff A."/>
            <person name="Ohm R.A."/>
            <person name="Martin F."/>
            <person name="Silar P."/>
            <person name="Natvig D.O."/>
            <person name="Lalanne C."/>
            <person name="Gautier V."/>
            <person name="Ament-Velasquez S.L."/>
            <person name="Kruys A."/>
            <person name="Hutchinson M.I."/>
            <person name="Powell A.J."/>
            <person name="Barry K."/>
            <person name="Miller A.N."/>
            <person name="Grigoriev I.V."/>
            <person name="Debuchy R."/>
            <person name="Gladieux P."/>
            <person name="Hiltunen Thoren M."/>
            <person name="Johannesson H."/>
        </authorList>
    </citation>
    <scope>NUCLEOTIDE SEQUENCE</scope>
    <source>
        <strain evidence="10">CBS 990.96</strain>
    </source>
</reference>
<dbReference type="PANTHER" id="PTHR11709">
    <property type="entry name" value="MULTI-COPPER OXIDASE"/>
    <property type="match status" value="1"/>
</dbReference>
<evidence type="ECO:0000313" key="10">
    <source>
        <dbReference type="EMBL" id="KAK4227794.1"/>
    </source>
</evidence>
<accession>A0AAN7H556</accession>
<feature type="compositionally biased region" description="Basic and acidic residues" evidence="5">
    <location>
        <begin position="35"/>
        <end position="44"/>
    </location>
</feature>
<keyword evidence="6" id="KW-0732">Signal</keyword>
<dbReference type="InterPro" id="IPR008972">
    <property type="entry name" value="Cupredoxin"/>
</dbReference>
<feature type="signal peptide" evidence="6">
    <location>
        <begin position="1"/>
        <end position="17"/>
    </location>
</feature>
<feature type="domain" description="Plastocyanin-like" evidence="8">
    <location>
        <begin position="550"/>
        <end position="650"/>
    </location>
</feature>
<feature type="chain" id="PRO_5043013357" evidence="6">
    <location>
        <begin position="18"/>
        <end position="693"/>
    </location>
</feature>
<dbReference type="InterPro" id="IPR011707">
    <property type="entry name" value="Cu-oxidase-like_N"/>
</dbReference>
<evidence type="ECO:0000313" key="11">
    <source>
        <dbReference type="Proteomes" id="UP001301958"/>
    </source>
</evidence>
<organism evidence="10 11">
    <name type="scientific">Podospora fimiseda</name>
    <dbReference type="NCBI Taxonomy" id="252190"/>
    <lineage>
        <taxon>Eukaryota</taxon>
        <taxon>Fungi</taxon>
        <taxon>Dikarya</taxon>
        <taxon>Ascomycota</taxon>
        <taxon>Pezizomycotina</taxon>
        <taxon>Sordariomycetes</taxon>
        <taxon>Sordariomycetidae</taxon>
        <taxon>Sordariales</taxon>
        <taxon>Podosporaceae</taxon>
        <taxon>Podospora</taxon>
    </lineage>
</organism>
<dbReference type="CDD" id="cd13901">
    <property type="entry name" value="CuRO_3_MaLCC_like"/>
    <property type="match status" value="1"/>
</dbReference>
<evidence type="ECO:0000256" key="2">
    <source>
        <dbReference type="ARBA" id="ARBA00022723"/>
    </source>
</evidence>
<protein>
    <submittedName>
        <fullName evidence="10">Laccase</fullName>
    </submittedName>
</protein>
<comment type="caution">
    <text evidence="10">The sequence shown here is derived from an EMBL/GenBank/DDBJ whole genome shotgun (WGS) entry which is preliminary data.</text>
</comment>
<dbReference type="GO" id="GO:0016491">
    <property type="term" value="F:oxidoreductase activity"/>
    <property type="evidence" value="ECO:0007669"/>
    <property type="project" value="UniProtKB-KW"/>
</dbReference>
<sequence>MGRFWVLVTQFLGITTLSPYDGLTDKTQSPLQLAKPKEDDDPLHFKPPGRRYGKKEPGADFKCDYRSMTGWELCSTPEDRSCWLINKETKQRFDINTNYETNHPNGTLREYWLDVTKTDITADGYTFKGATVFNGSYPGPWIQACWGDTVRIHVTNKNPDRGTSIHWHGIRQLNSMHMDGVNGVTQCPIAPGSTFTYEWQVLQYGSSWYHSHYSEQYADGAVGPITLHGPSSGNFDEAADVPILMTDWRHGSMFDKSEEGGDLQAIQGILLNGIGDITQFGKKRHRNTSPIPEPYTLHFDTEGKRPVKGDRPKRYLLRLINTSIGTTFVFSIDNHLLSIVSADFVPIYPYLNSSILIGIGQRYNVIVEANPRANNTRQPLDQEDNYWIRTWVVPNCGTGIGSERSRSPTYMQTGILRYNASSTAKPTSQPWDHIDLTCSDETYTSLRPVLPWIVEDPINTVSTATGIQHVAVVAKELGDPNFPTFPKAGLAFVNHSGLAPQNDTSETPFKLPFTPLQIDFSDPILLSLDKQTNDWNPLWEIFPQGRTGEEDWVWLAITVDESGTDGYEAHPMHLHGHDFAILQQAENTLFKPENIRINRLNPPRRDVVMMPTKGFIIIAFKADNPGSWLLHCHIAAHASAGLALQILERQADANKMWPKGSKVQEEAASLCREWDSWVGASSTATPLPDDSGI</sequence>
<dbReference type="GO" id="GO:0005507">
    <property type="term" value="F:copper ion binding"/>
    <property type="evidence" value="ECO:0007669"/>
    <property type="project" value="InterPro"/>
</dbReference>